<accession>A0A2U7XX07</accession>
<evidence type="ECO:0000313" key="2">
    <source>
        <dbReference type="EMBL" id="AVX52259.1"/>
    </source>
</evidence>
<keyword evidence="1" id="KW-1133">Transmembrane helix</keyword>
<dbReference type="AlphaFoldDB" id="A0A2U7XX07"/>
<dbReference type="EMBL" id="MG736312">
    <property type="protein sequence ID" value="AVX52259.1"/>
    <property type="molecule type" value="Genomic_DNA"/>
</dbReference>
<keyword evidence="1" id="KW-0472">Membrane</keyword>
<feature type="transmembrane region" description="Helical" evidence="1">
    <location>
        <begin position="45"/>
        <end position="66"/>
    </location>
</feature>
<protein>
    <recommendedName>
        <fullName evidence="3">Conjugal transfer protein TrbF</fullName>
    </recommendedName>
</protein>
<name>A0A2U7XX07_KLEPN</name>
<reference evidence="2" key="1">
    <citation type="journal article" date="2018" name="Emerg. Microbes Infect.">
        <title>Identified a colistin-resistance gene mcr-8.1 in klebsiella pneumoniae.</title>
        <authorList>
            <person name="Wang X."/>
            <person name="Wang Y."/>
            <person name="Shen Z."/>
        </authorList>
    </citation>
    <scope>NUCLEOTIDE SEQUENCE</scope>
    <source>
        <strain evidence="2">KP91</strain>
        <plasmid evidence="2">pKP91</plasmid>
    </source>
</reference>
<feature type="transmembrane region" description="Helical" evidence="1">
    <location>
        <begin position="91"/>
        <end position="113"/>
    </location>
</feature>
<keyword evidence="2" id="KW-0614">Plasmid</keyword>
<sequence>MDIKNRVSRRGGLFLIPDSLTDTEILPGDKIKTLRSEYIYQIRHVGLYLDLCLVFLVSGALLFGVMRSTFDLCVDGWIASGELRVKDLWNILMYVIPLTLLAVSAGLFITGVISSVMEFISFRLKAGLYLRKEHARKNSLNNGGQNEN</sequence>
<geneLocation type="plasmid" evidence="2">
    <name>pKP91</name>
</geneLocation>
<proteinExistence type="predicted"/>
<keyword evidence="1" id="KW-0812">Transmembrane</keyword>
<evidence type="ECO:0000256" key="1">
    <source>
        <dbReference type="SAM" id="Phobius"/>
    </source>
</evidence>
<organism evidence="2">
    <name type="scientific">Klebsiella pneumoniae</name>
    <dbReference type="NCBI Taxonomy" id="573"/>
    <lineage>
        <taxon>Bacteria</taxon>
        <taxon>Pseudomonadati</taxon>
        <taxon>Pseudomonadota</taxon>
        <taxon>Gammaproteobacteria</taxon>
        <taxon>Enterobacterales</taxon>
        <taxon>Enterobacteriaceae</taxon>
        <taxon>Klebsiella/Raoultella group</taxon>
        <taxon>Klebsiella</taxon>
        <taxon>Klebsiella pneumoniae complex</taxon>
    </lineage>
</organism>
<evidence type="ECO:0008006" key="3">
    <source>
        <dbReference type="Google" id="ProtNLM"/>
    </source>
</evidence>
<dbReference type="RefSeq" id="WP_172691970.1">
    <property type="nucleotide sequence ID" value="NZ_CP073908.1"/>
</dbReference>
<gene>
    <name evidence="2" type="ORF">pKP91-00098</name>
</gene>